<comment type="catalytic activity">
    <reaction evidence="11">
        <text>(9Z)-hexadecenoyl-[ACP] + malonyl-[ACP] + H(+) = 3-oxo-(11Z)-octadecenoyl-[ACP] + holo-[ACP] + CO2</text>
        <dbReference type="Rhea" id="RHEA:55040"/>
        <dbReference type="Rhea" id="RHEA-COMP:9623"/>
        <dbReference type="Rhea" id="RHEA-COMP:9685"/>
        <dbReference type="Rhea" id="RHEA-COMP:10800"/>
        <dbReference type="Rhea" id="RHEA-COMP:14074"/>
        <dbReference type="ChEBI" id="CHEBI:15378"/>
        <dbReference type="ChEBI" id="CHEBI:16526"/>
        <dbReference type="ChEBI" id="CHEBI:64479"/>
        <dbReference type="ChEBI" id="CHEBI:78449"/>
        <dbReference type="ChEBI" id="CHEBI:83989"/>
        <dbReference type="ChEBI" id="CHEBI:138538"/>
        <dbReference type="EC" id="2.3.1.179"/>
    </reaction>
</comment>
<reference evidence="15 16" key="1">
    <citation type="submission" date="2016-10" db="EMBL/GenBank/DDBJ databases">
        <authorList>
            <person name="de Groot N.N."/>
        </authorList>
    </citation>
    <scope>NUCLEOTIDE SEQUENCE [LARGE SCALE GENOMIC DNA]</scope>
    <source>
        <strain evidence="15 16">CGMCC 1.7659</strain>
    </source>
</reference>
<dbReference type="InterPro" id="IPR018201">
    <property type="entry name" value="Ketoacyl_synth_AS"/>
</dbReference>
<keyword evidence="10 11" id="KW-0012">Acyltransferase</keyword>
<dbReference type="OrthoDB" id="9808669at2"/>
<comment type="function">
    <text evidence="11">Involved in the type II fatty acid elongation cycle. Catalyzes the elongation of a wide range of acyl-ACP by the addition of two carbons from malonyl-ACP to an acyl acceptor. Can efficiently catalyze the conversion of palmitoleoyl-ACP (cis-hexadec-9-enoyl-ACP) to cis-vaccenoyl-ACP (cis-octadec-11-enoyl-ACP), an essential step in the thermal regulation of fatty acid composition.</text>
</comment>
<evidence type="ECO:0000256" key="9">
    <source>
        <dbReference type="ARBA" id="ARBA00023160"/>
    </source>
</evidence>
<dbReference type="SMART" id="SM00825">
    <property type="entry name" value="PKS_KS"/>
    <property type="match status" value="1"/>
</dbReference>
<dbReference type="Pfam" id="PF02801">
    <property type="entry name" value="Ketoacyl-synt_C"/>
    <property type="match status" value="1"/>
</dbReference>
<feature type="active site" description="For beta-ketoacyl synthase activity" evidence="12">
    <location>
        <position position="164"/>
    </location>
</feature>
<dbReference type="AlphaFoldDB" id="A0A1I4VVV2"/>
<keyword evidence="7" id="KW-0276">Fatty acid metabolism</keyword>
<dbReference type="SUPFAM" id="SSF53901">
    <property type="entry name" value="Thiolase-like"/>
    <property type="match status" value="2"/>
</dbReference>
<comment type="similarity">
    <text evidence="2 11 13">Belongs to the thiolase-like superfamily. Beta-ketoacyl-ACP synthases family.</text>
</comment>
<dbReference type="InterPro" id="IPR014031">
    <property type="entry name" value="Ketoacyl_synth_C"/>
</dbReference>
<evidence type="ECO:0000256" key="8">
    <source>
        <dbReference type="ARBA" id="ARBA00023098"/>
    </source>
</evidence>
<dbReference type="NCBIfam" id="TIGR03150">
    <property type="entry name" value="fabF"/>
    <property type="match status" value="1"/>
</dbReference>
<dbReference type="NCBIfam" id="NF005589">
    <property type="entry name" value="PRK07314.1"/>
    <property type="match status" value="1"/>
</dbReference>
<dbReference type="InterPro" id="IPR014030">
    <property type="entry name" value="Ketoacyl_synth_N"/>
</dbReference>
<evidence type="ECO:0000256" key="3">
    <source>
        <dbReference type="ARBA" id="ARBA00012356"/>
    </source>
</evidence>
<keyword evidence="8" id="KW-0443">Lipid metabolism</keyword>
<dbReference type="Proteomes" id="UP000198575">
    <property type="component" value="Unassembled WGS sequence"/>
</dbReference>
<dbReference type="PIRSF" id="PIRSF000447">
    <property type="entry name" value="KAS_II"/>
    <property type="match status" value="1"/>
</dbReference>
<keyword evidence="16" id="KW-1185">Reference proteome</keyword>
<dbReference type="InterPro" id="IPR016039">
    <property type="entry name" value="Thiolase-like"/>
</dbReference>
<dbReference type="PROSITE" id="PS52004">
    <property type="entry name" value="KS3_2"/>
    <property type="match status" value="1"/>
</dbReference>
<dbReference type="PROSITE" id="PS00606">
    <property type="entry name" value="KS3_1"/>
    <property type="match status" value="1"/>
</dbReference>
<accession>A0A1I4VVV2</accession>
<evidence type="ECO:0000256" key="1">
    <source>
        <dbReference type="ARBA" id="ARBA00005194"/>
    </source>
</evidence>
<name>A0A1I4VVV2_9GAMM</name>
<dbReference type="UniPathway" id="UPA00094"/>
<dbReference type="RefSeq" id="WP_092404826.1">
    <property type="nucleotide sequence ID" value="NZ_FOVF01000003.1"/>
</dbReference>
<evidence type="ECO:0000256" key="2">
    <source>
        <dbReference type="ARBA" id="ARBA00008467"/>
    </source>
</evidence>
<proteinExistence type="inferred from homology"/>
<evidence type="ECO:0000256" key="12">
    <source>
        <dbReference type="PIRSR" id="PIRSR000447-1"/>
    </source>
</evidence>
<protein>
    <recommendedName>
        <fullName evidence="4 11">3-oxoacyl-[acyl-carrier-protein] synthase 2</fullName>
        <ecNumber evidence="3 11">2.3.1.179</ecNumber>
    </recommendedName>
</protein>
<dbReference type="InterPro" id="IPR017568">
    <property type="entry name" value="3-oxoacyl-ACP_synth-2"/>
</dbReference>
<dbReference type="GO" id="GO:0005829">
    <property type="term" value="C:cytosol"/>
    <property type="evidence" value="ECO:0007669"/>
    <property type="project" value="TreeGrafter"/>
</dbReference>
<keyword evidence="6 11" id="KW-0808">Transferase</keyword>
<evidence type="ECO:0000313" key="15">
    <source>
        <dbReference type="EMBL" id="SFN05323.1"/>
    </source>
</evidence>
<comment type="catalytic activity">
    <reaction evidence="11">
        <text>a fatty acyl-[ACP] + malonyl-[ACP] + H(+) = a 3-oxoacyl-[ACP] + holo-[ACP] + CO2</text>
        <dbReference type="Rhea" id="RHEA:22836"/>
        <dbReference type="Rhea" id="RHEA-COMP:9623"/>
        <dbReference type="Rhea" id="RHEA-COMP:9685"/>
        <dbReference type="Rhea" id="RHEA-COMP:9916"/>
        <dbReference type="Rhea" id="RHEA-COMP:14125"/>
        <dbReference type="ChEBI" id="CHEBI:15378"/>
        <dbReference type="ChEBI" id="CHEBI:16526"/>
        <dbReference type="ChEBI" id="CHEBI:64479"/>
        <dbReference type="ChEBI" id="CHEBI:78449"/>
        <dbReference type="ChEBI" id="CHEBI:78776"/>
        <dbReference type="ChEBI" id="CHEBI:138651"/>
    </reaction>
</comment>
<dbReference type="EC" id="2.3.1.179" evidence="3 11"/>
<dbReference type="GO" id="GO:0006633">
    <property type="term" value="P:fatty acid biosynthetic process"/>
    <property type="evidence" value="ECO:0007669"/>
    <property type="project" value="UniProtKB-UniRule"/>
</dbReference>
<dbReference type="Gene3D" id="3.40.47.10">
    <property type="match status" value="1"/>
</dbReference>
<evidence type="ECO:0000256" key="11">
    <source>
        <dbReference type="PIRNR" id="PIRNR000447"/>
    </source>
</evidence>
<evidence type="ECO:0000256" key="10">
    <source>
        <dbReference type="ARBA" id="ARBA00023315"/>
    </source>
</evidence>
<evidence type="ECO:0000259" key="14">
    <source>
        <dbReference type="PROSITE" id="PS52004"/>
    </source>
</evidence>
<evidence type="ECO:0000256" key="7">
    <source>
        <dbReference type="ARBA" id="ARBA00022832"/>
    </source>
</evidence>
<evidence type="ECO:0000313" key="16">
    <source>
        <dbReference type="Proteomes" id="UP000198575"/>
    </source>
</evidence>
<evidence type="ECO:0000256" key="13">
    <source>
        <dbReference type="RuleBase" id="RU003694"/>
    </source>
</evidence>
<dbReference type="EMBL" id="FOVF01000003">
    <property type="protein sequence ID" value="SFN05323.1"/>
    <property type="molecule type" value="Genomic_DNA"/>
</dbReference>
<dbReference type="CDD" id="cd00834">
    <property type="entry name" value="KAS_I_II"/>
    <property type="match status" value="1"/>
</dbReference>
<keyword evidence="5 11" id="KW-0444">Lipid biosynthesis</keyword>
<evidence type="ECO:0000256" key="6">
    <source>
        <dbReference type="ARBA" id="ARBA00022679"/>
    </source>
</evidence>
<feature type="domain" description="Ketosynthase family 3 (KS3)" evidence="14">
    <location>
        <begin position="3"/>
        <end position="411"/>
    </location>
</feature>
<dbReference type="STRING" id="578942.SAMN05216289_103101"/>
<dbReference type="PANTHER" id="PTHR11712:SF336">
    <property type="entry name" value="3-OXOACYL-[ACYL-CARRIER-PROTEIN] SYNTHASE, MITOCHONDRIAL"/>
    <property type="match status" value="1"/>
</dbReference>
<dbReference type="InterPro" id="IPR020841">
    <property type="entry name" value="PKS_Beta-ketoAc_synthase_dom"/>
</dbReference>
<organism evidence="15 16">
    <name type="scientific">Dokdonella immobilis</name>
    <dbReference type="NCBI Taxonomy" id="578942"/>
    <lineage>
        <taxon>Bacteria</taxon>
        <taxon>Pseudomonadati</taxon>
        <taxon>Pseudomonadota</taxon>
        <taxon>Gammaproteobacteria</taxon>
        <taxon>Lysobacterales</taxon>
        <taxon>Rhodanobacteraceae</taxon>
        <taxon>Dokdonella</taxon>
    </lineage>
</organism>
<evidence type="ECO:0000256" key="5">
    <source>
        <dbReference type="ARBA" id="ARBA00022516"/>
    </source>
</evidence>
<keyword evidence="9 11" id="KW-0275">Fatty acid biosynthesis</keyword>
<dbReference type="GO" id="GO:0004315">
    <property type="term" value="F:3-oxoacyl-[acyl-carrier-protein] synthase activity"/>
    <property type="evidence" value="ECO:0007669"/>
    <property type="project" value="UniProtKB-UniRule"/>
</dbReference>
<evidence type="ECO:0000256" key="4">
    <source>
        <dbReference type="ARBA" id="ARBA00014657"/>
    </source>
</evidence>
<dbReference type="FunFam" id="3.40.47.10:FF:000009">
    <property type="entry name" value="3-oxoacyl-[acyl-carrier-protein] synthase 2"/>
    <property type="match status" value="1"/>
</dbReference>
<gene>
    <name evidence="15" type="ORF">SAMN05216289_103101</name>
</gene>
<dbReference type="Pfam" id="PF00109">
    <property type="entry name" value="ketoacyl-synt"/>
    <property type="match status" value="1"/>
</dbReference>
<sequence length="412" mass="42877">MNKRRVVVTGLGIVSPVGNDLATAWGNITAGRSGIGPITNFDATAFPTRIAGEVRDFDPATWIPPKDVKKMDFFIHYGVAAGLMAMQDAGLEITEANAERTGALIGSGIGGIAGIEKTTVAWHEGGPRKISPFYVPSTIINMVAGHLSIMTGIKGPNFSAVSACATSNHSIGMAMRLIQYGDADVMIAGGAEYATVPTAVGGFCSMKAMSTRNDDPQAASRPWDKDRDGFVLGDGAGILVLEEYESAKARGARIYCELAGSGSSSDAFHMTAPSENGEGPARCMVSAMNDAGINPEQVEYLNAHGTSTPLGDVAETHALKRALGDHAYKTMVSSTKSMTGHLLGAAGGVEAIFSILALHHGIIPPTINLDAAGEGCDLDYVPNVAREKKISIAVSNGFGFGGTNGTLVFRKI</sequence>
<dbReference type="InterPro" id="IPR000794">
    <property type="entry name" value="Beta-ketoacyl_synthase"/>
</dbReference>
<comment type="pathway">
    <text evidence="1 11">Lipid metabolism; fatty acid biosynthesis.</text>
</comment>
<dbReference type="PANTHER" id="PTHR11712">
    <property type="entry name" value="POLYKETIDE SYNTHASE-RELATED"/>
    <property type="match status" value="1"/>
</dbReference>